<reference evidence="3" key="1">
    <citation type="journal article" date="2023" name="Plant J.">
        <title>Genome sequences and population genomics provide insights into the demographic history, inbreeding, and mutation load of two 'living fossil' tree species of Dipteronia.</title>
        <authorList>
            <person name="Feng Y."/>
            <person name="Comes H.P."/>
            <person name="Chen J."/>
            <person name="Zhu S."/>
            <person name="Lu R."/>
            <person name="Zhang X."/>
            <person name="Li P."/>
            <person name="Qiu J."/>
            <person name="Olsen K.M."/>
            <person name="Qiu Y."/>
        </authorList>
    </citation>
    <scope>NUCLEOTIDE SEQUENCE</scope>
    <source>
        <strain evidence="3">KIB01</strain>
    </source>
</reference>
<dbReference type="InterPro" id="IPR055414">
    <property type="entry name" value="LRR_R13L4/SHOC2-like"/>
</dbReference>
<proteinExistence type="predicted"/>
<name>A0AAD9X7G6_9ROSI</name>
<accession>A0AAD9X7G6</accession>
<organism evidence="3 4">
    <name type="scientific">Dipteronia dyeriana</name>
    <dbReference type="NCBI Taxonomy" id="168575"/>
    <lineage>
        <taxon>Eukaryota</taxon>
        <taxon>Viridiplantae</taxon>
        <taxon>Streptophyta</taxon>
        <taxon>Embryophyta</taxon>
        <taxon>Tracheophyta</taxon>
        <taxon>Spermatophyta</taxon>
        <taxon>Magnoliopsida</taxon>
        <taxon>eudicotyledons</taxon>
        <taxon>Gunneridae</taxon>
        <taxon>Pentapetalae</taxon>
        <taxon>rosids</taxon>
        <taxon>malvids</taxon>
        <taxon>Sapindales</taxon>
        <taxon>Sapindaceae</taxon>
        <taxon>Hippocastanoideae</taxon>
        <taxon>Acereae</taxon>
        <taxon>Dipteronia</taxon>
    </lineage>
</organism>
<sequence length="358" mass="40894">MSSCSRQAIYSSRERVLWLQNSNPRLRSLVLFAPLFGVGEEDLETKGQFKTMCRKFSSLRVFDIDSPILVKQQILVKEIGKLTHLKYLGFKDEHNGRLLISNLQSRRLRTLTLVEDTCIRLPAEVSRLQELRHLIGYFGNGLESIGNLTKLQTLRKVTVSSWARINTRKLVNLRELWVELEGNVDEKGKGFSFNSMANLESLRILDVKLSFSAGYFSSLQPLSHCRQLTDLRLYGSIEKLPENIHQVLTKLECLSLCHTNLKDDPMPLLEMLPTLTVLDLGLGFYTGRKMLCSARGFPRLEILLLEVQLGDTLDEWQVEEGSFPLLRGFSILPNNSNMTIPERLRSLPSPNRSEFRGK</sequence>
<keyword evidence="4" id="KW-1185">Reference proteome</keyword>
<gene>
    <name evidence="3" type="ORF">Ddye_014111</name>
</gene>
<dbReference type="Proteomes" id="UP001280121">
    <property type="component" value="Unassembled WGS sequence"/>
</dbReference>
<evidence type="ECO:0000256" key="1">
    <source>
        <dbReference type="ARBA" id="ARBA00022737"/>
    </source>
</evidence>
<dbReference type="Pfam" id="PF23598">
    <property type="entry name" value="LRR_14"/>
    <property type="match status" value="1"/>
</dbReference>
<dbReference type="PANTHER" id="PTHR15140:SF37">
    <property type="entry name" value="UBIQUITIN-LIKE DOMAIN-CONTAINING PROTEIN"/>
    <property type="match status" value="1"/>
</dbReference>
<dbReference type="Gene3D" id="3.80.10.10">
    <property type="entry name" value="Ribonuclease Inhibitor"/>
    <property type="match status" value="1"/>
</dbReference>
<dbReference type="EMBL" id="JANJYI010000004">
    <property type="protein sequence ID" value="KAK2654255.1"/>
    <property type="molecule type" value="Genomic_DNA"/>
</dbReference>
<dbReference type="AlphaFoldDB" id="A0AAD9X7G6"/>
<evidence type="ECO:0000313" key="4">
    <source>
        <dbReference type="Proteomes" id="UP001280121"/>
    </source>
</evidence>
<keyword evidence="1" id="KW-0677">Repeat</keyword>
<dbReference type="SUPFAM" id="SSF52058">
    <property type="entry name" value="L domain-like"/>
    <property type="match status" value="1"/>
</dbReference>
<dbReference type="PANTHER" id="PTHR15140">
    <property type="entry name" value="TUBULIN-SPECIFIC CHAPERONE E"/>
    <property type="match status" value="1"/>
</dbReference>
<feature type="domain" description="Disease resistance R13L4/SHOC-2-like LRR" evidence="2">
    <location>
        <begin position="52"/>
        <end position="306"/>
    </location>
</feature>
<comment type="caution">
    <text evidence="3">The sequence shown here is derived from an EMBL/GenBank/DDBJ whole genome shotgun (WGS) entry which is preliminary data.</text>
</comment>
<evidence type="ECO:0000259" key="2">
    <source>
        <dbReference type="Pfam" id="PF23598"/>
    </source>
</evidence>
<evidence type="ECO:0000313" key="3">
    <source>
        <dbReference type="EMBL" id="KAK2654255.1"/>
    </source>
</evidence>
<protein>
    <recommendedName>
        <fullName evidence="2">Disease resistance R13L4/SHOC-2-like LRR domain-containing protein</fullName>
    </recommendedName>
</protein>
<dbReference type="InterPro" id="IPR032675">
    <property type="entry name" value="LRR_dom_sf"/>
</dbReference>